<dbReference type="GO" id="GO:0051607">
    <property type="term" value="P:defense response to virus"/>
    <property type="evidence" value="ECO:0007669"/>
    <property type="project" value="UniProtKB-KW"/>
</dbReference>
<protein>
    <submittedName>
        <fullName evidence="3">CRISPR-associated autoregulator, DevR family</fullName>
    </submittedName>
</protein>
<organism evidence="3 4">
    <name type="scientific">Thermofilum pendens (strain DSM 2475 / Hrk 5)</name>
    <dbReference type="NCBI Taxonomy" id="368408"/>
    <lineage>
        <taxon>Archaea</taxon>
        <taxon>Thermoproteota</taxon>
        <taxon>Thermoprotei</taxon>
        <taxon>Thermofilales</taxon>
        <taxon>Thermofilaceae</taxon>
        <taxon>Thermofilum</taxon>
    </lineage>
</organism>
<dbReference type="KEGG" id="tpe:Tpen_1356"/>
<keyword evidence="1" id="KW-0051">Antiviral defense</keyword>
<evidence type="ECO:0000313" key="3">
    <source>
        <dbReference type="EMBL" id="ABL78753.1"/>
    </source>
</evidence>
<dbReference type="RefSeq" id="WP_011753018.1">
    <property type="nucleotide sequence ID" value="NC_008698.1"/>
</dbReference>
<dbReference type="NCBIfam" id="TIGR01875">
    <property type="entry name" value="cas_MJ0381"/>
    <property type="match status" value="1"/>
</dbReference>
<dbReference type="EnsemblBacteria" id="ABL78753">
    <property type="protein sequence ID" value="ABL78753"/>
    <property type="gene ID" value="Tpen_1356"/>
</dbReference>
<dbReference type="InterPro" id="IPR052681">
    <property type="entry name" value="CRISPR-Cas7/Cst2/DevR"/>
</dbReference>
<dbReference type="AlphaFoldDB" id="A1RZX3"/>
<proteinExistence type="predicted"/>
<dbReference type="NCBIfam" id="TIGR02583">
    <property type="entry name" value="DevR_archaea"/>
    <property type="match status" value="1"/>
</dbReference>
<reference evidence="4" key="1">
    <citation type="journal article" date="2008" name="J. Bacteriol.">
        <title>Genome sequence of Thermofilum pendens reveals an exceptional loss of biosynthetic pathways without genome reduction.</title>
        <authorList>
            <person name="Anderson I."/>
            <person name="Rodriguez J."/>
            <person name="Susanti D."/>
            <person name="Porat I."/>
            <person name="Reich C."/>
            <person name="Ulrich L.E."/>
            <person name="Elkins J.G."/>
            <person name="Mavromatis K."/>
            <person name="Lykidis A."/>
            <person name="Kim E."/>
            <person name="Thompson L.S."/>
            <person name="Nolan M."/>
            <person name="Land M."/>
            <person name="Copeland A."/>
            <person name="Lapidus A."/>
            <person name="Lucas S."/>
            <person name="Detter C."/>
            <person name="Zhulin I.B."/>
            <person name="Olsen G.J."/>
            <person name="Whitman W."/>
            <person name="Mukhopadhyay B."/>
            <person name="Bristow J."/>
            <person name="Kyrpides N."/>
        </authorList>
    </citation>
    <scope>NUCLEOTIDE SEQUENCE [LARGE SCALE GENOMIC DNA]</scope>
    <source>
        <strain evidence="4">DSM 2475 / Hrk 5</strain>
    </source>
</reference>
<dbReference type="OrthoDB" id="97643at2157"/>
<dbReference type="InterPro" id="IPR010154">
    <property type="entry name" value="CRISPR-assoc_Cas7/Cst2/DevR"/>
</dbReference>
<accession>A1RZX3</accession>
<sequence length="325" mass="35912">MVYVRVTGRAIVNVHSANAEGAVGNYTGLSRVFVVKRRGSGYEVVEEPVISGNMVKHWHAVRMVEILKEVGGGKARLCDNCKRFIMYRSTMNFNDEFEYVKACAIEDVHGFLQPDAGVRRESLVKFSFMVPVEELDAGSTAVTHNRVFLDERGSVPREQQAMMVFKREHASGLYGFSAVMDLKYVGRPLADPDNANKVLPLDERRLRAKAALLAMADVLSGRFGAASARALPIVKVEELVCAVGRQPIPSLVHGFYSDYAEESYRLLRGFLSAGAAQDVKVFVYGRRVAEVFSGLSEVRRDAVKEVGSPVEAFVEAAKVAEEWLS</sequence>
<dbReference type="EMBL" id="CP000505">
    <property type="protein sequence ID" value="ABL78753.1"/>
    <property type="molecule type" value="Genomic_DNA"/>
</dbReference>
<dbReference type="Proteomes" id="UP000000641">
    <property type="component" value="Chromosome"/>
</dbReference>
<evidence type="ECO:0000256" key="1">
    <source>
        <dbReference type="ARBA" id="ARBA00023118"/>
    </source>
</evidence>
<dbReference type="Pfam" id="PF01905">
    <property type="entry name" value="DevR"/>
    <property type="match status" value="1"/>
</dbReference>
<evidence type="ECO:0000256" key="2">
    <source>
        <dbReference type="ARBA" id="ARBA00025626"/>
    </source>
</evidence>
<dbReference type="InterPro" id="IPR002764">
    <property type="entry name" value="Cas7/Cst2/DevR_sub_I-a/Apern"/>
</dbReference>
<keyword evidence="4" id="KW-1185">Reference proteome</keyword>
<dbReference type="STRING" id="368408.Tpen_1356"/>
<dbReference type="PANTHER" id="PTHR37459">
    <property type="match status" value="1"/>
</dbReference>
<name>A1RZX3_THEPD</name>
<dbReference type="PANTHER" id="PTHR37459:SF1">
    <property type="entry name" value="CRISPR-ASSOCIATED PROTEIN CAS7_CST2_DEVR"/>
    <property type="match status" value="1"/>
</dbReference>
<evidence type="ECO:0000313" key="4">
    <source>
        <dbReference type="Proteomes" id="UP000000641"/>
    </source>
</evidence>
<comment type="function">
    <text evidence="2">CRISPR (clustered regularly interspaced short palindromic repeat) is an adaptive immune system that provides protection against mobile genetic elements (viruses, transposable elements and conjugative plasmids). CRISPR clusters contain spacers, sequences complementary to antecedent mobile elements, and target invading nucleic acids. CRISPR clusters are transcribed and processed into CRISPR RNA (crRNA).</text>
</comment>
<dbReference type="eggNOG" id="arCOG03617">
    <property type="taxonomic scope" value="Archaea"/>
</dbReference>
<dbReference type="GeneID" id="4602193"/>
<dbReference type="HOGENOM" id="CLU_054331_1_0_2"/>
<gene>
    <name evidence="3" type="ordered locus">Tpen_1356</name>
</gene>